<name>A0ABV7L052_9PROT</name>
<accession>A0ABV7L052</accession>
<dbReference type="Proteomes" id="UP001595528">
    <property type="component" value="Unassembled WGS sequence"/>
</dbReference>
<feature type="chain" id="PRO_5046752027" evidence="1">
    <location>
        <begin position="29"/>
        <end position="206"/>
    </location>
</feature>
<organism evidence="2 3">
    <name type="scientific">Marinibaculum pumilum</name>
    <dbReference type="NCBI Taxonomy" id="1766165"/>
    <lineage>
        <taxon>Bacteria</taxon>
        <taxon>Pseudomonadati</taxon>
        <taxon>Pseudomonadota</taxon>
        <taxon>Alphaproteobacteria</taxon>
        <taxon>Rhodospirillales</taxon>
        <taxon>Rhodospirillaceae</taxon>
        <taxon>Marinibaculum</taxon>
    </lineage>
</organism>
<gene>
    <name evidence="2" type="ORF">ACFOGJ_10315</name>
</gene>
<comment type="caution">
    <text evidence="2">The sequence shown here is derived from an EMBL/GenBank/DDBJ whole genome shotgun (WGS) entry which is preliminary data.</text>
</comment>
<evidence type="ECO:0000313" key="2">
    <source>
        <dbReference type="EMBL" id="MFC3227627.1"/>
    </source>
</evidence>
<protein>
    <submittedName>
        <fullName evidence="2">Uncharacterized protein</fullName>
    </submittedName>
</protein>
<dbReference type="PROSITE" id="PS51257">
    <property type="entry name" value="PROKAR_LIPOPROTEIN"/>
    <property type="match status" value="1"/>
</dbReference>
<reference evidence="3" key="1">
    <citation type="journal article" date="2019" name="Int. J. Syst. Evol. Microbiol.">
        <title>The Global Catalogue of Microorganisms (GCM) 10K type strain sequencing project: providing services to taxonomists for standard genome sequencing and annotation.</title>
        <authorList>
            <consortium name="The Broad Institute Genomics Platform"/>
            <consortium name="The Broad Institute Genome Sequencing Center for Infectious Disease"/>
            <person name="Wu L."/>
            <person name="Ma J."/>
        </authorList>
    </citation>
    <scope>NUCLEOTIDE SEQUENCE [LARGE SCALE GENOMIC DNA]</scope>
    <source>
        <strain evidence="3">KCTC 42964</strain>
    </source>
</reference>
<keyword evidence="3" id="KW-1185">Reference proteome</keyword>
<proteinExistence type="predicted"/>
<evidence type="ECO:0000256" key="1">
    <source>
        <dbReference type="SAM" id="SignalP"/>
    </source>
</evidence>
<dbReference type="RefSeq" id="WP_379899950.1">
    <property type="nucleotide sequence ID" value="NZ_JBHRTR010000024.1"/>
</dbReference>
<evidence type="ECO:0000313" key="3">
    <source>
        <dbReference type="Proteomes" id="UP001595528"/>
    </source>
</evidence>
<dbReference type="EMBL" id="JBHRTR010000024">
    <property type="protein sequence ID" value="MFC3227627.1"/>
    <property type="molecule type" value="Genomic_DNA"/>
</dbReference>
<keyword evidence="1" id="KW-0732">Signal</keyword>
<feature type="signal peptide" evidence="1">
    <location>
        <begin position="1"/>
        <end position="28"/>
    </location>
</feature>
<sequence length="206" mass="22332">MPLRPATALAMAALACVLAGPPTSQSLAATDQPPAASLEIPAALVDDLRKVVQQEVALISLRSQNGRHAGIAQAEIDALDKQWRDETKAATQPLIAQLMGSPLSSYLIDMKARSLGLFVEIFVMDEKGLNVGQSSITSDYWQGDEDKYLKTFAIGPDAVHYGEVEYDDTYKIQKQQVSFPIVDPADGKALGAVTFEINLTELERRS</sequence>